<dbReference type="AlphaFoldDB" id="A0A4Y3QVV1"/>
<protein>
    <recommendedName>
        <fullName evidence="4">Secreted protein</fullName>
    </recommendedName>
</protein>
<proteinExistence type="predicted"/>
<dbReference type="EMBL" id="BJMM01000002">
    <property type="protein sequence ID" value="GEB48130.1"/>
    <property type="molecule type" value="Genomic_DNA"/>
</dbReference>
<sequence>MNPRPRFHRPICAAAALGLATAVATGVTAPAATAAPPYDYACEEFRPLPENVMLEATGCQRLYANHEPSGVLFKYRGQRHWIYECESADPSPTDNTEIHGFACHSLLDDN</sequence>
<organism evidence="2 3">
    <name type="scientific">Streptomyces cacaoi</name>
    <dbReference type="NCBI Taxonomy" id="1898"/>
    <lineage>
        <taxon>Bacteria</taxon>
        <taxon>Bacillati</taxon>
        <taxon>Actinomycetota</taxon>
        <taxon>Actinomycetes</taxon>
        <taxon>Kitasatosporales</taxon>
        <taxon>Streptomycetaceae</taxon>
        <taxon>Streptomyces</taxon>
    </lineage>
</organism>
<dbReference type="RefSeq" id="WP_086817980.1">
    <property type="nucleotide sequence ID" value="NZ_BJMM01000002.1"/>
</dbReference>
<dbReference type="Proteomes" id="UP000319210">
    <property type="component" value="Unassembled WGS sequence"/>
</dbReference>
<evidence type="ECO:0008006" key="4">
    <source>
        <dbReference type="Google" id="ProtNLM"/>
    </source>
</evidence>
<accession>A0A4Y3QVV1</accession>
<feature type="signal peptide" evidence="1">
    <location>
        <begin position="1"/>
        <end position="34"/>
    </location>
</feature>
<comment type="caution">
    <text evidence="2">The sequence shown here is derived from an EMBL/GenBank/DDBJ whole genome shotgun (WGS) entry which is preliminary data.</text>
</comment>
<gene>
    <name evidence="2" type="ORF">SCA03_06810</name>
</gene>
<keyword evidence="3" id="KW-1185">Reference proteome</keyword>
<reference evidence="2 3" key="1">
    <citation type="submission" date="2019-06" db="EMBL/GenBank/DDBJ databases">
        <title>Whole genome shotgun sequence of Streptomyces cacaoi subsp. cacaoi NBRC 12748.</title>
        <authorList>
            <person name="Hosoyama A."/>
            <person name="Uohara A."/>
            <person name="Ohji S."/>
            <person name="Ichikawa N."/>
        </authorList>
    </citation>
    <scope>NUCLEOTIDE SEQUENCE [LARGE SCALE GENOMIC DNA]</scope>
    <source>
        <strain evidence="2 3">NBRC 12748</strain>
    </source>
</reference>
<dbReference type="OrthoDB" id="9977770at2"/>
<evidence type="ECO:0000313" key="2">
    <source>
        <dbReference type="EMBL" id="GEB48130.1"/>
    </source>
</evidence>
<evidence type="ECO:0000313" key="3">
    <source>
        <dbReference type="Proteomes" id="UP000319210"/>
    </source>
</evidence>
<evidence type="ECO:0000256" key="1">
    <source>
        <dbReference type="SAM" id="SignalP"/>
    </source>
</evidence>
<keyword evidence="1" id="KW-0732">Signal</keyword>
<name>A0A4Y3QVV1_STRCI</name>
<feature type="chain" id="PRO_5038569107" description="Secreted protein" evidence="1">
    <location>
        <begin position="35"/>
        <end position="110"/>
    </location>
</feature>